<evidence type="ECO:0000256" key="7">
    <source>
        <dbReference type="PROSITE-ProRule" id="PRU00042"/>
    </source>
</evidence>
<feature type="domain" description="C2H2-type" evidence="9">
    <location>
        <begin position="1283"/>
        <end position="1311"/>
    </location>
</feature>
<dbReference type="GO" id="GO:0016780">
    <property type="term" value="F:phosphotransferase activity, for other substituted phosphate groups"/>
    <property type="evidence" value="ECO:0007669"/>
    <property type="project" value="InterPro"/>
</dbReference>
<feature type="transmembrane region" description="Helical" evidence="8">
    <location>
        <begin position="202"/>
        <end position="224"/>
    </location>
</feature>
<keyword evidence="5" id="KW-0539">Nucleus</keyword>
<dbReference type="SMART" id="SM00355">
    <property type="entry name" value="ZnF_C2H2"/>
    <property type="match status" value="32"/>
</dbReference>
<dbReference type="GO" id="GO:0008270">
    <property type="term" value="F:zinc ion binding"/>
    <property type="evidence" value="ECO:0007669"/>
    <property type="project" value="UniProtKB-KW"/>
</dbReference>
<dbReference type="InterPro" id="IPR000462">
    <property type="entry name" value="CDP-OH_P_trans"/>
</dbReference>
<protein>
    <recommendedName>
        <fullName evidence="9">C2H2-type domain-containing protein</fullName>
    </recommendedName>
</protein>
<keyword evidence="1" id="KW-0479">Metal-binding</keyword>
<feature type="domain" description="C2H2-type" evidence="9">
    <location>
        <begin position="1515"/>
        <end position="1543"/>
    </location>
</feature>
<feature type="domain" description="C2H2-type" evidence="9">
    <location>
        <begin position="1312"/>
        <end position="1340"/>
    </location>
</feature>
<evidence type="ECO:0000256" key="4">
    <source>
        <dbReference type="ARBA" id="ARBA00022833"/>
    </source>
</evidence>
<feature type="domain" description="C2H2-type" evidence="9">
    <location>
        <begin position="1760"/>
        <end position="1788"/>
    </location>
</feature>
<dbReference type="EMBL" id="CADCXV010000983">
    <property type="protein sequence ID" value="CAB0039917.1"/>
    <property type="molecule type" value="Genomic_DNA"/>
</dbReference>
<feature type="domain" description="C2H2-type" evidence="9">
    <location>
        <begin position="1818"/>
        <end position="1846"/>
    </location>
</feature>
<feature type="domain" description="C2H2-type" evidence="9">
    <location>
        <begin position="1022"/>
        <end position="1050"/>
    </location>
</feature>
<feature type="domain" description="C2H2-type" evidence="9">
    <location>
        <begin position="1138"/>
        <end position="1166"/>
    </location>
</feature>
<dbReference type="Pfam" id="PF00023">
    <property type="entry name" value="Ank"/>
    <property type="match status" value="1"/>
</dbReference>
<dbReference type="Pfam" id="PF00096">
    <property type="entry name" value="zf-C2H2"/>
    <property type="match status" value="18"/>
</dbReference>
<gene>
    <name evidence="10" type="ORF">TBRA_LOCUS11655</name>
</gene>
<keyword evidence="6" id="KW-0040">ANK repeat</keyword>
<feature type="repeat" description="ANK" evidence="6">
    <location>
        <begin position="462"/>
        <end position="494"/>
    </location>
</feature>
<dbReference type="Pfam" id="PF12796">
    <property type="entry name" value="Ank_2"/>
    <property type="match status" value="1"/>
</dbReference>
<dbReference type="SUPFAM" id="SSF48403">
    <property type="entry name" value="Ankyrin repeat"/>
    <property type="match status" value="1"/>
</dbReference>
<feature type="domain" description="C2H2-type" evidence="9">
    <location>
        <begin position="1602"/>
        <end position="1630"/>
    </location>
</feature>
<feature type="domain" description="C2H2-type" evidence="9">
    <location>
        <begin position="1673"/>
        <end position="1701"/>
    </location>
</feature>
<dbReference type="PROSITE" id="PS00028">
    <property type="entry name" value="ZINC_FINGER_C2H2_1"/>
    <property type="match status" value="29"/>
</dbReference>
<evidence type="ECO:0000313" key="11">
    <source>
        <dbReference type="Proteomes" id="UP000479190"/>
    </source>
</evidence>
<evidence type="ECO:0000256" key="1">
    <source>
        <dbReference type="ARBA" id="ARBA00022723"/>
    </source>
</evidence>
<feature type="transmembrane region" description="Helical" evidence="8">
    <location>
        <begin position="834"/>
        <end position="852"/>
    </location>
</feature>
<keyword evidence="3 7" id="KW-0863">Zinc-finger</keyword>
<name>A0A6H5IRQ3_9HYME</name>
<feature type="domain" description="C2H2-type" evidence="9">
    <location>
        <begin position="1847"/>
        <end position="1875"/>
    </location>
</feature>
<dbReference type="InterPro" id="IPR036770">
    <property type="entry name" value="Ankyrin_rpt-contain_sf"/>
</dbReference>
<keyword evidence="8" id="KW-1133">Transmembrane helix</keyword>
<dbReference type="Gene3D" id="1.20.1250.20">
    <property type="entry name" value="MFS general substrate transporter like domains"/>
    <property type="match status" value="1"/>
</dbReference>
<feature type="domain" description="C2H2-type" evidence="9">
    <location>
        <begin position="1428"/>
        <end position="1456"/>
    </location>
</feature>
<feature type="domain" description="C2H2-type" evidence="9">
    <location>
        <begin position="1934"/>
        <end position="1962"/>
    </location>
</feature>
<feature type="domain" description="C2H2-type" evidence="9">
    <location>
        <begin position="1196"/>
        <end position="1224"/>
    </location>
</feature>
<keyword evidence="2" id="KW-0677">Repeat</keyword>
<feature type="domain" description="C2H2-type" evidence="9">
    <location>
        <begin position="1341"/>
        <end position="1369"/>
    </location>
</feature>
<feature type="domain" description="C2H2-type" evidence="9">
    <location>
        <begin position="1544"/>
        <end position="1572"/>
    </location>
</feature>
<feature type="transmembrane region" description="Helical" evidence="8">
    <location>
        <begin position="956"/>
        <end position="975"/>
    </location>
</feature>
<feature type="repeat" description="ANK" evidence="6">
    <location>
        <begin position="536"/>
        <end position="569"/>
    </location>
</feature>
<keyword evidence="4" id="KW-0862">Zinc</keyword>
<evidence type="ECO:0000256" key="6">
    <source>
        <dbReference type="PROSITE-ProRule" id="PRU00023"/>
    </source>
</evidence>
<sequence>MSVANSLTNHWQWDEFAVSAIIAIGGCLFSKNRESRKHHDTTKNITNSRGKYCPRENVRRYPGLTENWSRLIGPGDTPTRQARNNLLWLWFTSAMVYHSLVVTPGGRLTESRHWNVALAGAFEIAVYVFMHFAVKRKRRVQPLVAAVALAGGAVFLLGCLAATPKDTYAIFKVALAHVGKLANVAVFYLLRMMTIEIFPTVMRGSGLGLCIFFQMLGGFATTALGTSARIETFSKILHRSFRNQSGKLIRYQRLFHGKQSKKNRIKVVAIDETFNLSPTTIDYVNYLPRKMQKTSKMTIFSIAFIINHFSSIGIYNTSKFSGYKDEPDFDENGKPVLRRSTPLHHVSELLGDQGLDVARELFKIYDRFDVNYIDKSGLTHLHVACGYGFDNVVEKFLELGQNPNCPVDVKGNSPQNFGAVYTQWIKLLPINKRGNRENSADTLFEMRGKKHQLVQINAQDKHGATPLHCAANSRNKKIIELLLKNGADPNLTTKYNTITPLHVICYKKRGEGLLELFFKICREINQPVRVNAQDNVSCTPLHWASQHDKNNKVVELLIRNGASPYLCNFYGETPLQICLRKGDDESVKAIFKFNGEVNRLFAFSTSVLFVNRLRSHETTMQYAVRNFRPHLVDVLLDLGADLSGFVFPATSSLIITSVIHKLSSAMISKNVIAPFKMNSCILSLYFQQKIQMKCILPFNKDKILSSGQLKRLSEHKYSCSSASFMDSLLQPWWEWLTRKLPLWLAPNLITVLGLLVNVATTLILVWYAPDAKTEPPRWACFLCALGLFIYQSLDAIDGKQARRTNTSTPLGELFDHGVILFLQIPFVEGFQFKYLIGVMTVICALTNLYPILSVILTGGVGKNGSTVAGTSVLSPVIPFSFVVVPAFIIYWKSNEHVYENHPILYILAFGMVAAKVTNRLVVAHMSKSEMQYLDSALLGPAMLFLNQYFNFFIKEYIVLWLCFIWATVDLLWYSAKVCLEICDHLNIHLFKIPLMEAAQHQRNNAGSSDKNGTSITTRSQSYPCDQCEKKFVKRSILFAHQQLLHKDQEDFTCDQCEKKFGDRNNLNEHQKIVHESCKDFACDKCEKKFGLKWILLLHQKTVHDGRRDYECNKYESKFGIKSNLLTHQRTVHEGRKDYACDKCEKKFGYKSTLLLHQKTVHDGRKDYVCDRCEKKFGDRQQLLRHQRTVHEDRKDYACDKCEKKFTQKQSLLCIRRTVHDGRKDYACDKCEKKFSRNGHLLVHQKTVHEGRKDYPCDKCERKFGLKQNLLFHQKTVHEGCKDFACDKCEKKFGQKSDLMNHQRTVNEGRRDFACENCEKKFGRKSTLLFHQTTVHQGRKDYACDKCKKKFGKKSKLLTHLKTVHEGRKDFACEKCEKKFVDESNLRDHIKIVHESSKDFACDSCEKKFVDESNLREHIKIVHAGCKDFACDKCEKKFGLKWILLLHQRTIHDGRKDFDCDHCDKKFGQKSALFTHQKTVHEDRIEYECDRCEKKFGLKWILLLHQRTVHEGRKDFDCDMCDQKFEQKSTLILHLTTAHEDQKDYQCNRCEKKFGHKHTLLLHQKTAHEGRKDFVCDSCEKKFVDESNLREHIKIVHEGCKDFACDKCKKKFGLKWILLLHQRTIHDGRKDFDCDHCDKKFGLKSALILHLTTVHENQKDYQCDRMVHDGRTDYACDKCENKFGNKSNLNKHQKIVHEGRKDYACDRCEKKFGQKMHLLRHQKTVHYGCKDFACDKCEKKFGQKSSFLVHQRTVHEGRKDYACEKCERKCGSKSDLSRHQRAVHEGRKDFECNKCDQKYGYKYNLLVHQRTVHEGRKDYLCDDCGKKFGQKTLLLLHKKTVHEGRKDFVCDKCDKKFGLRKNLLFHQRTVHDGRKDHICNKCHKKFGYKSEFLKHQRTVHEGRIDYACDKCEKKFGLKSNLLAHQRTVHEGRKDFACGKCEKKFGRKKDLLVHQMTVHEGRKDFACGGRLQSGVLYERERCSVNNDIATEK</sequence>
<feature type="transmembrane region" description="Helical" evidence="8">
    <location>
        <begin position="775"/>
        <end position="793"/>
    </location>
</feature>
<dbReference type="Pfam" id="PF01066">
    <property type="entry name" value="CDP-OH_P_transf"/>
    <property type="match status" value="1"/>
</dbReference>
<dbReference type="Gene3D" id="1.20.120.1760">
    <property type="match status" value="1"/>
</dbReference>
<evidence type="ECO:0000259" key="9">
    <source>
        <dbReference type="PROSITE" id="PS50157"/>
    </source>
</evidence>
<dbReference type="FunFam" id="3.30.160.60:FF:000100">
    <property type="entry name" value="Zinc finger 45-like"/>
    <property type="match status" value="1"/>
</dbReference>
<feature type="domain" description="C2H2-type" evidence="9">
    <location>
        <begin position="1905"/>
        <end position="1933"/>
    </location>
</feature>
<accession>A0A6H5IRQ3</accession>
<dbReference type="Proteomes" id="UP000479190">
    <property type="component" value="Unassembled WGS sequence"/>
</dbReference>
<feature type="domain" description="C2H2-type" evidence="9">
    <location>
        <begin position="1370"/>
        <end position="1398"/>
    </location>
</feature>
<feature type="domain" description="C2H2-type" evidence="9">
    <location>
        <begin position="1051"/>
        <end position="1079"/>
    </location>
</feature>
<evidence type="ECO:0000256" key="2">
    <source>
        <dbReference type="ARBA" id="ARBA00022737"/>
    </source>
</evidence>
<dbReference type="InterPro" id="IPR013087">
    <property type="entry name" value="Znf_C2H2_type"/>
</dbReference>
<feature type="transmembrane region" description="Helical" evidence="8">
    <location>
        <begin position="143"/>
        <end position="163"/>
    </location>
</feature>
<feature type="transmembrane region" description="Helical" evidence="8">
    <location>
        <begin position="12"/>
        <end position="29"/>
    </location>
</feature>
<keyword evidence="8" id="KW-0472">Membrane</keyword>
<keyword evidence="11" id="KW-1185">Reference proteome</keyword>
<feature type="domain" description="C2H2-type" evidence="9">
    <location>
        <begin position="1789"/>
        <end position="1817"/>
    </location>
</feature>
<feature type="transmembrane region" description="Helical" evidence="8">
    <location>
        <begin position="169"/>
        <end position="190"/>
    </location>
</feature>
<feature type="transmembrane region" description="Helical" evidence="8">
    <location>
        <begin position="86"/>
        <end position="102"/>
    </location>
</feature>
<evidence type="ECO:0000256" key="3">
    <source>
        <dbReference type="ARBA" id="ARBA00022771"/>
    </source>
</evidence>
<dbReference type="Gene3D" id="1.25.40.20">
    <property type="entry name" value="Ankyrin repeat-containing domain"/>
    <property type="match status" value="3"/>
</dbReference>
<feature type="domain" description="C2H2-type" evidence="9">
    <location>
        <begin position="1167"/>
        <end position="1195"/>
    </location>
</feature>
<dbReference type="Gene3D" id="3.30.160.60">
    <property type="entry name" value="Classic Zinc Finger"/>
    <property type="match status" value="23"/>
</dbReference>
<dbReference type="OrthoDB" id="196717at2759"/>
<feature type="domain" description="C2H2-type" evidence="9">
    <location>
        <begin position="1631"/>
        <end position="1659"/>
    </location>
</feature>
<feature type="domain" description="C2H2-type" evidence="9">
    <location>
        <begin position="1731"/>
        <end position="1759"/>
    </location>
</feature>
<dbReference type="PANTHER" id="PTHR24377">
    <property type="entry name" value="IP01015P-RELATED"/>
    <property type="match status" value="1"/>
</dbReference>
<dbReference type="GO" id="GO:0008654">
    <property type="term" value="P:phospholipid biosynthetic process"/>
    <property type="evidence" value="ECO:0007669"/>
    <property type="project" value="InterPro"/>
</dbReference>
<dbReference type="SMART" id="SM00248">
    <property type="entry name" value="ANK"/>
    <property type="match status" value="7"/>
</dbReference>
<feature type="domain" description="C2H2-type" evidence="9">
    <location>
        <begin position="1254"/>
        <end position="1282"/>
    </location>
</feature>
<proteinExistence type="predicted"/>
<feature type="transmembrane region" description="Helical" evidence="8">
    <location>
        <begin position="748"/>
        <end position="769"/>
    </location>
</feature>
<dbReference type="PROSITE" id="PS50157">
    <property type="entry name" value="ZINC_FINGER_C2H2_2"/>
    <property type="match status" value="32"/>
</dbReference>
<dbReference type="InterPro" id="IPR043130">
    <property type="entry name" value="CDP-OH_PTrfase_TM_dom"/>
</dbReference>
<feature type="domain" description="C2H2-type" evidence="9">
    <location>
        <begin position="1109"/>
        <end position="1137"/>
    </location>
</feature>
<dbReference type="InterPro" id="IPR050826">
    <property type="entry name" value="Krueppel_C2H2_ZnFinger"/>
</dbReference>
<feature type="domain" description="C2H2-type" evidence="9">
    <location>
        <begin position="1080"/>
        <end position="1108"/>
    </location>
</feature>
<organism evidence="10 11">
    <name type="scientific">Trichogramma brassicae</name>
    <dbReference type="NCBI Taxonomy" id="86971"/>
    <lineage>
        <taxon>Eukaryota</taxon>
        <taxon>Metazoa</taxon>
        <taxon>Ecdysozoa</taxon>
        <taxon>Arthropoda</taxon>
        <taxon>Hexapoda</taxon>
        <taxon>Insecta</taxon>
        <taxon>Pterygota</taxon>
        <taxon>Neoptera</taxon>
        <taxon>Endopterygota</taxon>
        <taxon>Hymenoptera</taxon>
        <taxon>Apocrita</taxon>
        <taxon>Proctotrupomorpha</taxon>
        <taxon>Chalcidoidea</taxon>
        <taxon>Trichogrammatidae</taxon>
        <taxon>Trichogramma</taxon>
    </lineage>
</organism>
<feature type="transmembrane region" description="Helical" evidence="8">
    <location>
        <begin position="872"/>
        <end position="891"/>
    </location>
</feature>
<keyword evidence="8" id="KW-0812">Transmembrane</keyword>
<reference evidence="10 11" key="1">
    <citation type="submission" date="2020-02" db="EMBL/GenBank/DDBJ databases">
        <authorList>
            <person name="Ferguson B K."/>
        </authorList>
    </citation>
    <scope>NUCLEOTIDE SEQUENCE [LARGE SCALE GENOMIC DNA]</scope>
</reference>
<dbReference type="SUPFAM" id="SSF57667">
    <property type="entry name" value="beta-beta-alpha zinc fingers"/>
    <property type="match status" value="15"/>
</dbReference>
<dbReference type="SUPFAM" id="SSF103473">
    <property type="entry name" value="MFS general substrate transporter"/>
    <property type="match status" value="1"/>
</dbReference>
<dbReference type="InterPro" id="IPR002110">
    <property type="entry name" value="Ankyrin_rpt"/>
</dbReference>
<dbReference type="InterPro" id="IPR036259">
    <property type="entry name" value="MFS_trans_sf"/>
</dbReference>
<evidence type="ECO:0000256" key="8">
    <source>
        <dbReference type="SAM" id="Phobius"/>
    </source>
</evidence>
<feature type="domain" description="C2H2-type" evidence="9">
    <location>
        <begin position="1486"/>
        <end position="1514"/>
    </location>
</feature>
<feature type="domain" description="C2H2-type" evidence="9">
    <location>
        <begin position="1876"/>
        <end position="1904"/>
    </location>
</feature>
<evidence type="ECO:0000256" key="5">
    <source>
        <dbReference type="ARBA" id="ARBA00023242"/>
    </source>
</evidence>
<feature type="domain" description="C2H2-type" evidence="9">
    <location>
        <begin position="1457"/>
        <end position="1485"/>
    </location>
</feature>
<dbReference type="PROSITE" id="PS50088">
    <property type="entry name" value="ANK_REPEAT"/>
    <property type="match status" value="2"/>
</dbReference>
<dbReference type="InterPro" id="IPR036236">
    <property type="entry name" value="Znf_C2H2_sf"/>
</dbReference>
<dbReference type="GO" id="GO:0016020">
    <property type="term" value="C:membrane"/>
    <property type="evidence" value="ECO:0007669"/>
    <property type="project" value="InterPro"/>
</dbReference>
<feature type="domain" description="C2H2-type" evidence="9">
    <location>
        <begin position="1225"/>
        <end position="1253"/>
    </location>
</feature>
<dbReference type="PROSITE" id="PS50297">
    <property type="entry name" value="ANK_REP_REGION"/>
    <property type="match status" value="2"/>
</dbReference>
<feature type="domain" description="C2H2-type" evidence="9">
    <location>
        <begin position="1399"/>
        <end position="1427"/>
    </location>
</feature>
<feature type="domain" description="C2H2-type" evidence="9">
    <location>
        <begin position="1702"/>
        <end position="1730"/>
    </location>
</feature>
<evidence type="ECO:0000313" key="10">
    <source>
        <dbReference type="EMBL" id="CAB0039917.1"/>
    </source>
</evidence>
<feature type="transmembrane region" description="Helical" evidence="8">
    <location>
        <begin position="903"/>
        <end position="925"/>
    </location>
</feature>
<feature type="domain" description="C2H2-type" evidence="9">
    <location>
        <begin position="1573"/>
        <end position="1601"/>
    </location>
</feature>
<feature type="transmembrane region" description="Helical" evidence="8">
    <location>
        <begin position="114"/>
        <end position="134"/>
    </location>
</feature>